<comment type="catalytic activity">
    <reaction evidence="15 16">
        <text>UDP-N-acetyl-alpha-D-muramate + NADP(+) = UDP-N-acetyl-3-O-(1-carboxyvinyl)-alpha-D-glucosamine + NADPH + H(+)</text>
        <dbReference type="Rhea" id="RHEA:12248"/>
        <dbReference type="ChEBI" id="CHEBI:15378"/>
        <dbReference type="ChEBI" id="CHEBI:57783"/>
        <dbReference type="ChEBI" id="CHEBI:58349"/>
        <dbReference type="ChEBI" id="CHEBI:68483"/>
        <dbReference type="ChEBI" id="CHEBI:70757"/>
        <dbReference type="EC" id="1.3.1.98"/>
    </reaction>
</comment>
<evidence type="ECO:0000256" key="15">
    <source>
        <dbReference type="ARBA" id="ARBA00048914"/>
    </source>
</evidence>
<dbReference type="InterPro" id="IPR006094">
    <property type="entry name" value="Oxid_FAD_bind_N"/>
</dbReference>
<dbReference type="RefSeq" id="WP_148567138.1">
    <property type="nucleotide sequence ID" value="NZ_RXYA01000008.1"/>
</dbReference>
<dbReference type="InterPro" id="IPR011601">
    <property type="entry name" value="MurB_C"/>
</dbReference>
<keyword evidence="9 16" id="KW-0521">NADP</keyword>
<feature type="active site" evidence="16">
    <location>
        <position position="288"/>
    </location>
</feature>
<dbReference type="GO" id="GO:0071949">
    <property type="term" value="F:FAD binding"/>
    <property type="evidence" value="ECO:0007669"/>
    <property type="project" value="InterPro"/>
</dbReference>
<dbReference type="Gene3D" id="3.30.43.10">
    <property type="entry name" value="Uridine Diphospho-n-acetylenolpyruvylglucosamine Reductase, domain 2"/>
    <property type="match status" value="1"/>
</dbReference>
<dbReference type="Gene3D" id="3.30.465.10">
    <property type="match status" value="1"/>
</dbReference>
<evidence type="ECO:0000256" key="14">
    <source>
        <dbReference type="ARBA" id="ARBA00023316"/>
    </source>
</evidence>
<dbReference type="Proteomes" id="UP000616595">
    <property type="component" value="Unassembled WGS sequence"/>
</dbReference>
<dbReference type="EC" id="1.3.1.98" evidence="16"/>
<evidence type="ECO:0000313" key="18">
    <source>
        <dbReference type="EMBL" id="MBC3888868.1"/>
    </source>
</evidence>
<proteinExistence type="inferred from homology"/>
<evidence type="ECO:0000313" key="19">
    <source>
        <dbReference type="Proteomes" id="UP000616595"/>
    </source>
</evidence>
<keyword evidence="14 16" id="KW-0961">Cell wall biogenesis/degradation</keyword>
<dbReference type="PANTHER" id="PTHR21071:SF4">
    <property type="entry name" value="UDP-N-ACETYLENOLPYRUVOYLGLUCOSAMINE REDUCTASE"/>
    <property type="match status" value="1"/>
</dbReference>
<evidence type="ECO:0000256" key="8">
    <source>
        <dbReference type="ARBA" id="ARBA00022827"/>
    </source>
</evidence>
<evidence type="ECO:0000256" key="7">
    <source>
        <dbReference type="ARBA" id="ARBA00022630"/>
    </source>
</evidence>
<feature type="active site" evidence="16">
    <location>
        <position position="164"/>
    </location>
</feature>
<keyword evidence="11 16" id="KW-0573">Peptidoglycan synthesis</keyword>
<comment type="pathway">
    <text evidence="4 16">Cell wall biogenesis; peptidoglycan biosynthesis.</text>
</comment>
<keyword evidence="8 16" id="KW-0274">FAD</keyword>
<dbReference type="InterPro" id="IPR016166">
    <property type="entry name" value="FAD-bd_PCMH"/>
</dbReference>
<feature type="domain" description="FAD-binding PCMH-type" evidence="17">
    <location>
        <begin position="17"/>
        <end position="207"/>
    </location>
</feature>
<dbReference type="InterPro" id="IPR003170">
    <property type="entry name" value="MurB"/>
</dbReference>
<dbReference type="Gene3D" id="3.90.78.10">
    <property type="entry name" value="UDP-N-acetylenolpyruvoylglucosamine reductase, C-terminal domain"/>
    <property type="match status" value="1"/>
</dbReference>
<dbReference type="Pfam" id="PF02873">
    <property type="entry name" value="MurB_C"/>
    <property type="match status" value="1"/>
</dbReference>
<evidence type="ECO:0000256" key="6">
    <source>
        <dbReference type="ARBA" id="ARBA00022618"/>
    </source>
</evidence>
<dbReference type="GO" id="GO:0008762">
    <property type="term" value="F:UDP-N-acetylmuramate dehydrogenase activity"/>
    <property type="evidence" value="ECO:0007669"/>
    <property type="project" value="UniProtKB-UniRule"/>
</dbReference>
<dbReference type="HAMAP" id="MF_00037">
    <property type="entry name" value="MurB"/>
    <property type="match status" value="1"/>
</dbReference>
<sequence length="292" mass="33695">MDTTIIKNVPLTQYNTLRLESLASLMAFPHNEEGLYELVNRYEKSKKIIIIGKGANLLLSKTKYDEESLFVNLRLMNNIYNEDGFIQIESGATLSEMAWFAIENGIKNYEFLEDIPGTLGGAILMNAGTYKNYLGDLVESVRYYSFDKNEIIDRDSGKDDFSRRNSYWKEKQTIVIRCKIKAEKGDYIDSLNKVLEIKKQRFLKQPRNFPSAGSVFVRPEKDLKDLVVWELLDQVGLRGYAKNGAAFSDKHPGFIVNIGHAKYEDIIYLVELARERVFDKFDVELKLEWVVI</sequence>
<dbReference type="GO" id="GO:0009252">
    <property type="term" value="P:peptidoglycan biosynthetic process"/>
    <property type="evidence" value="ECO:0007669"/>
    <property type="project" value="UniProtKB-UniRule"/>
</dbReference>
<comment type="cofactor">
    <cofactor evidence="1 16">
        <name>FAD</name>
        <dbReference type="ChEBI" id="CHEBI:57692"/>
    </cofactor>
</comment>
<dbReference type="InterPro" id="IPR036318">
    <property type="entry name" value="FAD-bd_PCMH-like_sf"/>
</dbReference>
<keyword evidence="7 16" id="KW-0285">Flavoprotein</keyword>
<feature type="active site" description="Proton donor" evidence="16">
    <location>
        <position position="214"/>
    </location>
</feature>
<comment type="function">
    <text evidence="2 16">Cell wall formation.</text>
</comment>
<keyword evidence="19" id="KW-1185">Reference proteome</keyword>
<evidence type="ECO:0000256" key="11">
    <source>
        <dbReference type="ARBA" id="ARBA00022984"/>
    </source>
</evidence>
<evidence type="ECO:0000256" key="12">
    <source>
        <dbReference type="ARBA" id="ARBA00023002"/>
    </source>
</evidence>
<keyword evidence="13 16" id="KW-0131">Cell cycle</keyword>
<evidence type="ECO:0000256" key="10">
    <source>
        <dbReference type="ARBA" id="ARBA00022960"/>
    </source>
</evidence>
<evidence type="ECO:0000256" key="4">
    <source>
        <dbReference type="ARBA" id="ARBA00004752"/>
    </source>
</evidence>
<evidence type="ECO:0000259" key="17">
    <source>
        <dbReference type="PROSITE" id="PS51387"/>
    </source>
</evidence>
<dbReference type="InterPro" id="IPR016169">
    <property type="entry name" value="FAD-bd_PCMH_sub2"/>
</dbReference>
<dbReference type="PROSITE" id="PS51387">
    <property type="entry name" value="FAD_PCMH"/>
    <property type="match status" value="1"/>
</dbReference>
<evidence type="ECO:0000256" key="2">
    <source>
        <dbReference type="ARBA" id="ARBA00003921"/>
    </source>
</evidence>
<dbReference type="NCBIfam" id="TIGR00179">
    <property type="entry name" value="murB"/>
    <property type="match status" value="1"/>
</dbReference>
<comment type="caution">
    <text evidence="18">The sequence shown here is derived from an EMBL/GenBank/DDBJ whole genome shotgun (WGS) entry which is preliminary data.</text>
</comment>
<dbReference type="GO" id="GO:0008360">
    <property type="term" value="P:regulation of cell shape"/>
    <property type="evidence" value="ECO:0007669"/>
    <property type="project" value="UniProtKB-KW"/>
</dbReference>
<dbReference type="SUPFAM" id="SSF56194">
    <property type="entry name" value="Uridine diphospho-N-Acetylenolpyruvylglucosamine reductase, MurB, C-terminal domain"/>
    <property type="match status" value="1"/>
</dbReference>
<protein>
    <recommendedName>
        <fullName evidence="16">UDP-N-acetylenolpyruvoylglucosamine reductase</fullName>
        <ecNumber evidence="16">1.3.1.98</ecNumber>
    </recommendedName>
    <alternativeName>
        <fullName evidence="16">UDP-N-acetylmuramate dehydrogenase</fullName>
    </alternativeName>
</protein>
<dbReference type="GO" id="GO:0071555">
    <property type="term" value="P:cell wall organization"/>
    <property type="evidence" value="ECO:0007669"/>
    <property type="project" value="UniProtKB-KW"/>
</dbReference>
<dbReference type="SUPFAM" id="SSF56176">
    <property type="entry name" value="FAD-binding/transporter-associated domain-like"/>
    <property type="match status" value="1"/>
</dbReference>
<accession>A0A923I2M7</accession>
<dbReference type="GO" id="GO:0051301">
    <property type="term" value="P:cell division"/>
    <property type="evidence" value="ECO:0007669"/>
    <property type="project" value="UniProtKB-KW"/>
</dbReference>
<name>A0A923I2M7_9FIRM</name>
<dbReference type="Pfam" id="PF01565">
    <property type="entry name" value="FAD_binding_4"/>
    <property type="match status" value="1"/>
</dbReference>
<keyword evidence="6 16" id="KW-0132">Cell division</keyword>
<organism evidence="18 19">
    <name type="scientific">Acetobacterium paludosum</name>
    <dbReference type="NCBI Taxonomy" id="52693"/>
    <lineage>
        <taxon>Bacteria</taxon>
        <taxon>Bacillati</taxon>
        <taxon>Bacillota</taxon>
        <taxon>Clostridia</taxon>
        <taxon>Eubacteriales</taxon>
        <taxon>Eubacteriaceae</taxon>
        <taxon>Acetobacterium</taxon>
    </lineage>
</organism>
<dbReference type="InterPro" id="IPR036635">
    <property type="entry name" value="MurB_C_sf"/>
</dbReference>
<evidence type="ECO:0000256" key="9">
    <source>
        <dbReference type="ARBA" id="ARBA00022857"/>
    </source>
</evidence>
<keyword evidence="5 16" id="KW-0963">Cytoplasm</keyword>
<dbReference type="PANTHER" id="PTHR21071">
    <property type="entry name" value="UDP-N-ACETYLENOLPYRUVOYLGLUCOSAMINE REDUCTASE"/>
    <property type="match status" value="1"/>
</dbReference>
<evidence type="ECO:0000256" key="13">
    <source>
        <dbReference type="ARBA" id="ARBA00023306"/>
    </source>
</evidence>
<evidence type="ECO:0000256" key="16">
    <source>
        <dbReference type="HAMAP-Rule" id="MF_00037"/>
    </source>
</evidence>
<evidence type="ECO:0000256" key="1">
    <source>
        <dbReference type="ARBA" id="ARBA00001974"/>
    </source>
</evidence>
<comment type="subcellular location">
    <subcellularLocation>
        <location evidence="3 16">Cytoplasm</location>
    </subcellularLocation>
</comment>
<reference evidence="18" key="2">
    <citation type="submission" date="2020-10" db="EMBL/GenBank/DDBJ databases">
        <title>Comparative genomics of the Acetobacterium genus.</title>
        <authorList>
            <person name="Marshall C."/>
            <person name="May H."/>
            <person name="Norman S."/>
        </authorList>
    </citation>
    <scope>NUCLEOTIDE SEQUENCE</scope>
    <source>
        <strain evidence="18">DER-2019</strain>
    </source>
</reference>
<dbReference type="EMBL" id="WJBD01000013">
    <property type="protein sequence ID" value="MBC3888868.1"/>
    <property type="molecule type" value="Genomic_DNA"/>
</dbReference>
<dbReference type="AlphaFoldDB" id="A0A923I2M7"/>
<keyword evidence="10 16" id="KW-0133">Cell shape</keyword>
<dbReference type="OrthoDB" id="9804753at2"/>
<evidence type="ECO:0000256" key="3">
    <source>
        <dbReference type="ARBA" id="ARBA00004496"/>
    </source>
</evidence>
<dbReference type="InterPro" id="IPR016167">
    <property type="entry name" value="FAD-bd_PCMH_sub1"/>
</dbReference>
<comment type="similarity">
    <text evidence="16">Belongs to the MurB family.</text>
</comment>
<gene>
    <name evidence="16 18" type="primary">murB</name>
    <name evidence="18" type="ORF">GH810_11140</name>
</gene>
<dbReference type="GO" id="GO:0005829">
    <property type="term" value="C:cytosol"/>
    <property type="evidence" value="ECO:0007669"/>
    <property type="project" value="TreeGrafter"/>
</dbReference>
<keyword evidence="12 16" id="KW-0560">Oxidoreductase</keyword>
<reference evidence="18" key="1">
    <citation type="submission" date="2019-10" db="EMBL/GenBank/DDBJ databases">
        <authorList>
            <person name="Ross D.E."/>
            <person name="Gulliver D."/>
        </authorList>
    </citation>
    <scope>NUCLEOTIDE SEQUENCE</scope>
    <source>
        <strain evidence="18">DER-2019</strain>
    </source>
</reference>
<evidence type="ECO:0000256" key="5">
    <source>
        <dbReference type="ARBA" id="ARBA00022490"/>
    </source>
</evidence>